<dbReference type="NCBIfam" id="TIGR00931">
    <property type="entry name" value="antiport_nhaC"/>
    <property type="match status" value="1"/>
</dbReference>
<evidence type="ECO:0000256" key="6">
    <source>
        <dbReference type="ARBA" id="ARBA00022989"/>
    </source>
</evidence>
<dbReference type="Proteomes" id="UP001597519">
    <property type="component" value="Unassembled WGS sequence"/>
</dbReference>
<dbReference type="EMBL" id="JBHUOQ010000004">
    <property type="protein sequence ID" value="MFD2830988.1"/>
    <property type="molecule type" value="Genomic_DNA"/>
</dbReference>
<feature type="transmembrane region" description="Helical" evidence="9">
    <location>
        <begin position="235"/>
        <end position="254"/>
    </location>
</feature>
<feature type="transmembrane region" description="Helical" evidence="9">
    <location>
        <begin position="12"/>
        <end position="31"/>
    </location>
</feature>
<evidence type="ECO:0000313" key="12">
    <source>
        <dbReference type="Proteomes" id="UP001597519"/>
    </source>
</evidence>
<feature type="transmembrane region" description="Helical" evidence="9">
    <location>
        <begin position="108"/>
        <end position="130"/>
    </location>
</feature>
<keyword evidence="4" id="KW-1003">Cell membrane</keyword>
<keyword evidence="3" id="KW-0050">Antiport</keyword>
<evidence type="ECO:0000256" key="5">
    <source>
        <dbReference type="ARBA" id="ARBA00022692"/>
    </source>
</evidence>
<evidence type="ECO:0000259" key="10">
    <source>
        <dbReference type="Pfam" id="PF03553"/>
    </source>
</evidence>
<evidence type="ECO:0000256" key="1">
    <source>
        <dbReference type="ARBA" id="ARBA00004651"/>
    </source>
</evidence>
<dbReference type="InterPro" id="IPR052180">
    <property type="entry name" value="NhaC_Na-H+_Antiporter"/>
</dbReference>
<feature type="transmembrane region" description="Helical" evidence="9">
    <location>
        <begin position="313"/>
        <end position="331"/>
    </location>
</feature>
<feature type="transmembrane region" description="Helical" evidence="9">
    <location>
        <begin position="197"/>
        <end position="215"/>
    </location>
</feature>
<evidence type="ECO:0000256" key="8">
    <source>
        <dbReference type="ARBA" id="ARBA00038435"/>
    </source>
</evidence>
<accession>A0ABW5WXJ2</accession>
<evidence type="ECO:0000256" key="2">
    <source>
        <dbReference type="ARBA" id="ARBA00022448"/>
    </source>
</evidence>
<dbReference type="Pfam" id="PF03553">
    <property type="entry name" value="Na_H_antiporter"/>
    <property type="match status" value="1"/>
</dbReference>
<proteinExistence type="inferred from homology"/>
<sequence>MNKNIKTPSIGYSILVMAVVILVIMSGIVFFDASIEMMLLIALMITIPFILYLGHSYDHIQKAMFSMMSKALLPSMIVLVVGAMIGAWLISGTVPTLIYYGIQIVSPTYFFVTALLFCTIVSVSTGTSWGTMGTAGVALMGISHSLGLPAGMSAGAIISGAYFGDKISPLSDTTNLAAAVVGADVIDHVKHMLWTTIPAYILTFIVFFILGLNYGQGDASLTDINAMTNYLSESFNLGIITLIPVVIVISLLIFKKPPITSIFIGAAVGGVVAIFYQNVSLSEAIDVMYNGYVASSGIEVMDSLLSQGGVTSMFNLVALFLFALGLGGILNESGILNTFLKTFFSHVKSVRSLIPTTMVTSYLATAIMGSASSAMALTGTMVKPLFDKHRLQPKNLSRVMEDTATQGAAAIPWNANAIFAAAALGVAPLTFIPFLFLAFFTPVFSLLYGFTGFTMTKMTEEEIKELENEEQDA</sequence>
<evidence type="ECO:0000256" key="4">
    <source>
        <dbReference type="ARBA" id="ARBA00022475"/>
    </source>
</evidence>
<protein>
    <submittedName>
        <fullName evidence="11">Na+/H+ antiporter NhaC</fullName>
    </submittedName>
</protein>
<keyword evidence="7 9" id="KW-0472">Membrane</keyword>
<dbReference type="InterPro" id="IPR004770">
    <property type="entry name" value="Na/H_antiport_NhaC"/>
</dbReference>
<dbReference type="PANTHER" id="PTHR33451:SF3">
    <property type="entry name" value="MALATE-2H(+)_NA(+)-LACTATE ANTIPORTER"/>
    <property type="match status" value="1"/>
</dbReference>
<comment type="similarity">
    <text evidence="8">Belongs to the NhaC Na(+)/H(+) (TC 2.A.35) antiporter family.</text>
</comment>
<evidence type="ECO:0000256" key="7">
    <source>
        <dbReference type="ARBA" id="ARBA00023136"/>
    </source>
</evidence>
<organism evidence="11 12">
    <name type="scientific">Corticicoccus populi</name>
    <dbReference type="NCBI Taxonomy" id="1812821"/>
    <lineage>
        <taxon>Bacteria</taxon>
        <taxon>Bacillati</taxon>
        <taxon>Bacillota</taxon>
        <taxon>Bacilli</taxon>
        <taxon>Bacillales</taxon>
        <taxon>Staphylococcaceae</taxon>
        <taxon>Corticicoccus</taxon>
    </lineage>
</organism>
<comment type="caution">
    <text evidence="11">The sequence shown here is derived from an EMBL/GenBank/DDBJ whole genome shotgun (WGS) entry which is preliminary data.</text>
</comment>
<evidence type="ECO:0000313" key="11">
    <source>
        <dbReference type="EMBL" id="MFD2830988.1"/>
    </source>
</evidence>
<feature type="transmembrane region" description="Helical" evidence="9">
    <location>
        <begin position="76"/>
        <end position="102"/>
    </location>
</feature>
<keyword evidence="5 9" id="KW-0812">Transmembrane</keyword>
<feature type="transmembrane region" description="Helical" evidence="9">
    <location>
        <begin position="37"/>
        <end position="55"/>
    </location>
</feature>
<dbReference type="PANTHER" id="PTHR33451">
    <property type="entry name" value="MALATE-2H(+)/NA(+)-LACTATE ANTIPORTER"/>
    <property type="match status" value="1"/>
</dbReference>
<feature type="transmembrane region" description="Helical" evidence="9">
    <location>
        <begin position="261"/>
        <end position="279"/>
    </location>
</feature>
<feature type="domain" description="Na+/H+ antiporter NhaC-like C-terminal" evidence="10">
    <location>
        <begin position="160"/>
        <end position="453"/>
    </location>
</feature>
<keyword evidence="6 9" id="KW-1133">Transmembrane helix</keyword>
<keyword evidence="12" id="KW-1185">Reference proteome</keyword>
<dbReference type="RefSeq" id="WP_377774542.1">
    <property type="nucleotide sequence ID" value="NZ_JBHUOQ010000004.1"/>
</dbReference>
<evidence type="ECO:0000256" key="9">
    <source>
        <dbReference type="SAM" id="Phobius"/>
    </source>
</evidence>
<gene>
    <name evidence="11" type="primary">nhaC</name>
    <name evidence="11" type="ORF">ACFSX4_10985</name>
</gene>
<name>A0ABW5WXJ2_9STAP</name>
<reference evidence="12" key="1">
    <citation type="journal article" date="2019" name="Int. J. Syst. Evol. Microbiol.">
        <title>The Global Catalogue of Microorganisms (GCM) 10K type strain sequencing project: providing services to taxonomists for standard genome sequencing and annotation.</title>
        <authorList>
            <consortium name="The Broad Institute Genomics Platform"/>
            <consortium name="The Broad Institute Genome Sequencing Center for Infectious Disease"/>
            <person name="Wu L."/>
            <person name="Ma J."/>
        </authorList>
    </citation>
    <scope>NUCLEOTIDE SEQUENCE [LARGE SCALE GENOMIC DNA]</scope>
    <source>
        <strain evidence="12">KCTC 33575</strain>
    </source>
</reference>
<dbReference type="InterPro" id="IPR018461">
    <property type="entry name" value="Na/H_Antiport_NhaC-like_C"/>
</dbReference>
<keyword evidence="2" id="KW-0813">Transport</keyword>
<evidence type="ECO:0000256" key="3">
    <source>
        <dbReference type="ARBA" id="ARBA00022449"/>
    </source>
</evidence>
<feature type="transmembrane region" description="Helical" evidence="9">
    <location>
        <begin position="352"/>
        <end position="377"/>
    </location>
</feature>
<feature type="transmembrane region" description="Helical" evidence="9">
    <location>
        <begin position="417"/>
        <end position="450"/>
    </location>
</feature>
<comment type="subcellular location">
    <subcellularLocation>
        <location evidence="1">Cell membrane</location>
        <topology evidence="1">Multi-pass membrane protein</topology>
    </subcellularLocation>
</comment>